<dbReference type="PROSITE" id="PS50112">
    <property type="entry name" value="PAS"/>
    <property type="match status" value="1"/>
</dbReference>
<dbReference type="InterPro" id="IPR013656">
    <property type="entry name" value="PAS_4"/>
</dbReference>
<dbReference type="Proteomes" id="UP000613582">
    <property type="component" value="Unassembled WGS sequence"/>
</dbReference>
<dbReference type="Pfam" id="PF02518">
    <property type="entry name" value="HATPase_c"/>
    <property type="match status" value="1"/>
</dbReference>
<dbReference type="PRINTS" id="PR00344">
    <property type="entry name" value="BCTRLSENSOR"/>
</dbReference>
<accession>A0A8J2V234</accession>
<dbReference type="InterPro" id="IPR004358">
    <property type="entry name" value="Sig_transdc_His_kin-like_C"/>
</dbReference>
<dbReference type="InterPro" id="IPR036890">
    <property type="entry name" value="HATPase_C_sf"/>
</dbReference>
<proteinExistence type="predicted"/>
<dbReference type="Pfam" id="PF00512">
    <property type="entry name" value="HisKA"/>
    <property type="match status" value="1"/>
</dbReference>
<dbReference type="RefSeq" id="WP_188159499.1">
    <property type="nucleotide sequence ID" value="NZ_BMGH01000001.1"/>
</dbReference>
<name>A0A8J2V234_9PROT</name>
<dbReference type="SMART" id="SM00387">
    <property type="entry name" value="HATPase_c"/>
    <property type="match status" value="1"/>
</dbReference>
<dbReference type="InterPro" id="IPR000014">
    <property type="entry name" value="PAS"/>
</dbReference>
<gene>
    <name evidence="7" type="ORF">GCM10011342_02640</name>
</gene>
<dbReference type="GO" id="GO:0000155">
    <property type="term" value="F:phosphorelay sensor kinase activity"/>
    <property type="evidence" value="ECO:0007669"/>
    <property type="project" value="InterPro"/>
</dbReference>
<comment type="caution">
    <text evidence="7">The sequence shown here is derived from an EMBL/GenBank/DDBJ whole genome shotgun (WGS) entry which is preliminary data.</text>
</comment>
<sequence>MEPLNKDILEAIDRSMIGYAIFHRDGRVVHASSSARYLLGFSPQAELIGKRWHQLDHDTEKMQSLRWAAYEDFLASRAHWQGVLRWVWPDGSKRYYDSTASYYSDDQIVIVLNDRTEQVLAQRKLQERERLISNILDRLPLGIMLQDRDGTIRYINNELARSYGVRAQDAIGRKPHDVPGLEYRNHIEPLFDEALASGAPVTGRPLRVNAGPLKGTHWLVHLYPLAGSSGTLDRLLTVEFDRTDRVRLAEEKSVYQRKLHELQKIEALNRFAGGLAHELSNILHPAGVYARALKAQPDQPDREKLLERINTAVLQAGEILRQTLSMARGGTSGLKPVDLKSFLEDLLSYAQDVATTGLVYHLDIAGDDLIAMADDVELRQVMLNLIVNASDAQNATGNIFISAGRGGIPPAEMDIAPLSAGPFVWIEVQDEGNGISAETRANIFEPFFTTKKRGKGIGLGLAVVQGMVTGWGGIVSVRNSAKGGAVFRVWMPESRAHPQVPAVPQGANQKDAIQKDDGDTE</sequence>
<evidence type="ECO:0000256" key="2">
    <source>
        <dbReference type="ARBA" id="ARBA00012438"/>
    </source>
</evidence>
<protein>
    <recommendedName>
        <fullName evidence="2">histidine kinase</fullName>
        <ecNumber evidence="2">2.7.13.3</ecNumber>
    </recommendedName>
</protein>
<evidence type="ECO:0000259" key="6">
    <source>
        <dbReference type="PROSITE" id="PS50112"/>
    </source>
</evidence>
<dbReference type="SMART" id="SM00091">
    <property type="entry name" value="PAS"/>
    <property type="match status" value="2"/>
</dbReference>
<evidence type="ECO:0000259" key="5">
    <source>
        <dbReference type="PROSITE" id="PS50109"/>
    </source>
</evidence>
<dbReference type="InterPro" id="IPR035965">
    <property type="entry name" value="PAS-like_dom_sf"/>
</dbReference>
<comment type="catalytic activity">
    <reaction evidence="1">
        <text>ATP + protein L-histidine = ADP + protein N-phospho-L-histidine.</text>
        <dbReference type="EC" id="2.7.13.3"/>
    </reaction>
</comment>
<dbReference type="EMBL" id="BMGH01000001">
    <property type="protein sequence ID" value="GGC97192.1"/>
    <property type="molecule type" value="Genomic_DNA"/>
</dbReference>
<dbReference type="Gene3D" id="1.10.287.130">
    <property type="match status" value="1"/>
</dbReference>
<keyword evidence="3" id="KW-0597">Phosphoprotein</keyword>
<dbReference type="SUPFAM" id="SSF55874">
    <property type="entry name" value="ATPase domain of HSP90 chaperone/DNA topoisomerase II/histidine kinase"/>
    <property type="match status" value="1"/>
</dbReference>
<keyword evidence="8" id="KW-1185">Reference proteome</keyword>
<dbReference type="AlphaFoldDB" id="A0A8J2V234"/>
<feature type="region of interest" description="Disordered" evidence="4">
    <location>
        <begin position="497"/>
        <end position="521"/>
    </location>
</feature>
<feature type="domain" description="Histidine kinase" evidence="5">
    <location>
        <begin position="274"/>
        <end position="495"/>
    </location>
</feature>
<dbReference type="SMART" id="SM00388">
    <property type="entry name" value="HisKA"/>
    <property type="match status" value="1"/>
</dbReference>
<dbReference type="InterPro" id="IPR036097">
    <property type="entry name" value="HisK_dim/P_sf"/>
</dbReference>
<dbReference type="Gene3D" id="3.30.450.20">
    <property type="entry name" value="PAS domain"/>
    <property type="match status" value="2"/>
</dbReference>
<dbReference type="PROSITE" id="PS50109">
    <property type="entry name" value="HIS_KIN"/>
    <property type="match status" value="1"/>
</dbReference>
<dbReference type="SUPFAM" id="SSF55785">
    <property type="entry name" value="PYP-like sensor domain (PAS domain)"/>
    <property type="match status" value="2"/>
</dbReference>
<dbReference type="NCBIfam" id="TIGR00229">
    <property type="entry name" value="sensory_box"/>
    <property type="match status" value="1"/>
</dbReference>
<dbReference type="InterPro" id="IPR005467">
    <property type="entry name" value="His_kinase_dom"/>
</dbReference>
<evidence type="ECO:0000313" key="7">
    <source>
        <dbReference type="EMBL" id="GGC97192.1"/>
    </source>
</evidence>
<evidence type="ECO:0000256" key="4">
    <source>
        <dbReference type="SAM" id="MobiDB-lite"/>
    </source>
</evidence>
<dbReference type="Pfam" id="PF08448">
    <property type="entry name" value="PAS_4"/>
    <property type="match status" value="1"/>
</dbReference>
<evidence type="ECO:0000256" key="3">
    <source>
        <dbReference type="ARBA" id="ARBA00022553"/>
    </source>
</evidence>
<dbReference type="CDD" id="cd00130">
    <property type="entry name" value="PAS"/>
    <property type="match status" value="2"/>
</dbReference>
<dbReference type="PANTHER" id="PTHR43065">
    <property type="entry name" value="SENSOR HISTIDINE KINASE"/>
    <property type="match status" value="1"/>
</dbReference>
<feature type="domain" description="PAS" evidence="6">
    <location>
        <begin position="128"/>
        <end position="198"/>
    </location>
</feature>
<evidence type="ECO:0000313" key="8">
    <source>
        <dbReference type="Proteomes" id="UP000613582"/>
    </source>
</evidence>
<dbReference type="Pfam" id="PF13426">
    <property type="entry name" value="PAS_9"/>
    <property type="match status" value="1"/>
</dbReference>
<evidence type="ECO:0000256" key="1">
    <source>
        <dbReference type="ARBA" id="ARBA00000085"/>
    </source>
</evidence>
<dbReference type="SUPFAM" id="SSF47384">
    <property type="entry name" value="Homodimeric domain of signal transducing histidine kinase"/>
    <property type="match status" value="1"/>
</dbReference>
<reference evidence="7" key="2">
    <citation type="submission" date="2020-09" db="EMBL/GenBank/DDBJ databases">
        <authorList>
            <person name="Sun Q."/>
            <person name="Zhou Y."/>
        </authorList>
    </citation>
    <scope>NUCLEOTIDE SEQUENCE</scope>
    <source>
        <strain evidence="7">CGMCC 1.12921</strain>
    </source>
</reference>
<organism evidence="7 8">
    <name type="scientific">Aquisalinus flavus</name>
    <dbReference type="NCBI Taxonomy" id="1526572"/>
    <lineage>
        <taxon>Bacteria</taxon>
        <taxon>Pseudomonadati</taxon>
        <taxon>Pseudomonadota</taxon>
        <taxon>Alphaproteobacteria</taxon>
        <taxon>Parvularculales</taxon>
        <taxon>Parvularculaceae</taxon>
        <taxon>Aquisalinus</taxon>
    </lineage>
</organism>
<dbReference type="InterPro" id="IPR003594">
    <property type="entry name" value="HATPase_dom"/>
</dbReference>
<dbReference type="EC" id="2.7.13.3" evidence="2"/>
<dbReference type="Gene3D" id="3.30.565.10">
    <property type="entry name" value="Histidine kinase-like ATPase, C-terminal domain"/>
    <property type="match status" value="1"/>
</dbReference>
<dbReference type="InterPro" id="IPR003661">
    <property type="entry name" value="HisK_dim/P_dom"/>
</dbReference>
<reference evidence="7" key="1">
    <citation type="journal article" date="2014" name="Int. J. Syst. Evol. Microbiol.">
        <title>Complete genome sequence of Corynebacterium casei LMG S-19264T (=DSM 44701T), isolated from a smear-ripened cheese.</title>
        <authorList>
            <consortium name="US DOE Joint Genome Institute (JGI-PGF)"/>
            <person name="Walter F."/>
            <person name="Albersmeier A."/>
            <person name="Kalinowski J."/>
            <person name="Ruckert C."/>
        </authorList>
    </citation>
    <scope>NUCLEOTIDE SEQUENCE</scope>
    <source>
        <strain evidence="7">CGMCC 1.12921</strain>
    </source>
</reference>
<dbReference type="PANTHER" id="PTHR43065:SF42">
    <property type="entry name" value="TWO-COMPONENT SENSOR PPRA"/>
    <property type="match status" value="1"/>
</dbReference>
<feature type="compositionally biased region" description="Basic and acidic residues" evidence="4">
    <location>
        <begin position="512"/>
        <end position="521"/>
    </location>
</feature>
<dbReference type="CDD" id="cd00082">
    <property type="entry name" value="HisKA"/>
    <property type="match status" value="1"/>
</dbReference>